<organism evidence="6 7">
    <name type="scientific">Muricomes intestini</name>
    <dbReference type="NCBI Taxonomy" id="1796634"/>
    <lineage>
        <taxon>Bacteria</taxon>
        <taxon>Bacillati</taxon>
        <taxon>Bacillota</taxon>
        <taxon>Clostridia</taxon>
        <taxon>Lachnospirales</taxon>
        <taxon>Lachnospiraceae</taxon>
        <taxon>Muricomes</taxon>
    </lineage>
</organism>
<dbReference type="OrthoDB" id="9809205at2"/>
<accession>A0A4R3K5D6</accession>
<reference evidence="6 7" key="1">
    <citation type="submission" date="2019-03" db="EMBL/GenBank/DDBJ databases">
        <title>Genomic Encyclopedia of Type Strains, Phase IV (KMG-IV): sequencing the most valuable type-strain genomes for metagenomic binning, comparative biology and taxonomic classification.</title>
        <authorList>
            <person name="Goeker M."/>
        </authorList>
    </citation>
    <scope>NUCLEOTIDE SEQUENCE [LARGE SCALE GENOMIC DNA]</scope>
    <source>
        <strain evidence="6 7">DSM 29489</strain>
    </source>
</reference>
<comment type="similarity">
    <text evidence="1">Belongs to the ABC transporter superfamily.</text>
</comment>
<dbReference type="GO" id="GO:0005524">
    <property type="term" value="F:ATP binding"/>
    <property type="evidence" value="ECO:0007669"/>
    <property type="project" value="UniProtKB-KW"/>
</dbReference>
<evidence type="ECO:0000256" key="1">
    <source>
        <dbReference type="ARBA" id="ARBA00005417"/>
    </source>
</evidence>
<dbReference type="SMART" id="SM00382">
    <property type="entry name" value="AAA"/>
    <property type="match status" value="1"/>
</dbReference>
<dbReference type="PROSITE" id="PS50893">
    <property type="entry name" value="ABC_TRANSPORTER_2"/>
    <property type="match status" value="1"/>
</dbReference>
<keyword evidence="7" id="KW-1185">Reference proteome</keyword>
<name>A0A4R3K5D6_9FIRM</name>
<gene>
    <name evidence="6" type="ORF">EDD59_11486</name>
</gene>
<dbReference type="InterPro" id="IPR027417">
    <property type="entry name" value="P-loop_NTPase"/>
</dbReference>
<comment type="caution">
    <text evidence="6">The sequence shown here is derived from an EMBL/GenBank/DDBJ whole genome shotgun (WGS) entry which is preliminary data.</text>
</comment>
<sequence>MEKKDIIRIKHVTKKFGEETVLKDICYDFAAGQVHGIVGMNGSGKTVLLKCICGFMQPSEGEIYVKGMQVGQEIDFPRSLGLIIETPGFLPELSGYKNLKLLASMRGEIGNEEIRTAIRRVGLDPESKKKVGKYSLGMRERLGIAQAIMEDPEILILDEPFNGLDKNGVKKIYELILELKEKGKTILLVSHNAVDIESLCDTVCEMELGVLRQIR</sequence>
<dbReference type="GO" id="GO:0016887">
    <property type="term" value="F:ATP hydrolysis activity"/>
    <property type="evidence" value="ECO:0007669"/>
    <property type="project" value="InterPro"/>
</dbReference>
<keyword evidence="4 6" id="KW-0067">ATP-binding</keyword>
<keyword evidence="2" id="KW-0813">Transport</keyword>
<evidence type="ECO:0000313" key="6">
    <source>
        <dbReference type="EMBL" id="TCS77930.1"/>
    </source>
</evidence>
<evidence type="ECO:0000313" key="7">
    <source>
        <dbReference type="Proteomes" id="UP000295726"/>
    </source>
</evidence>
<dbReference type="PANTHER" id="PTHR43335:SF4">
    <property type="entry name" value="ABC TRANSPORTER, ATP-BINDING PROTEIN"/>
    <property type="match status" value="1"/>
</dbReference>
<dbReference type="AlphaFoldDB" id="A0A4R3K5D6"/>
<feature type="domain" description="ABC transporter" evidence="5">
    <location>
        <begin position="7"/>
        <end position="214"/>
    </location>
</feature>
<protein>
    <submittedName>
        <fullName evidence="6">ABC-2 type transport system ATP-binding protein</fullName>
    </submittedName>
</protein>
<dbReference type="Proteomes" id="UP000295726">
    <property type="component" value="Unassembled WGS sequence"/>
</dbReference>
<keyword evidence="3" id="KW-0547">Nucleotide-binding</keyword>
<dbReference type="EMBL" id="SLZZ01000014">
    <property type="protein sequence ID" value="TCS77930.1"/>
    <property type="molecule type" value="Genomic_DNA"/>
</dbReference>
<dbReference type="InterPro" id="IPR003439">
    <property type="entry name" value="ABC_transporter-like_ATP-bd"/>
</dbReference>
<evidence type="ECO:0000256" key="4">
    <source>
        <dbReference type="ARBA" id="ARBA00022840"/>
    </source>
</evidence>
<dbReference type="InterPro" id="IPR003593">
    <property type="entry name" value="AAA+_ATPase"/>
</dbReference>
<evidence type="ECO:0000256" key="2">
    <source>
        <dbReference type="ARBA" id="ARBA00022448"/>
    </source>
</evidence>
<evidence type="ECO:0000259" key="5">
    <source>
        <dbReference type="PROSITE" id="PS50893"/>
    </source>
</evidence>
<dbReference type="PANTHER" id="PTHR43335">
    <property type="entry name" value="ABC TRANSPORTER, ATP-BINDING PROTEIN"/>
    <property type="match status" value="1"/>
</dbReference>
<dbReference type="Pfam" id="PF00005">
    <property type="entry name" value="ABC_tran"/>
    <property type="match status" value="1"/>
</dbReference>
<proteinExistence type="inferred from homology"/>
<evidence type="ECO:0000256" key="3">
    <source>
        <dbReference type="ARBA" id="ARBA00022741"/>
    </source>
</evidence>
<dbReference type="Gene3D" id="3.40.50.300">
    <property type="entry name" value="P-loop containing nucleotide triphosphate hydrolases"/>
    <property type="match status" value="1"/>
</dbReference>
<dbReference type="SUPFAM" id="SSF52540">
    <property type="entry name" value="P-loop containing nucleoside triphosphate hydrolases"/>
    <property type="match status" value="1"/>
</dbReference>
<dbReference type="RefSeq" id="WP_132381794.1">
    <property type="nucleotide sequence ID" value="NZ_DAIPCY010000028.1"/>
</dbReference>